<reference evidence="1" key="1">
    <citation type="submission" date="2023-08" db="EMBL/GenBank/DDBJ databases">
        <authorList>
            <person name="Alioto T."/>
            <person name="Alioto T."/>
            <person name="Gomez Garrido J."/>
        </authorList>
    </citation>
    <scope>NUCLEOTIDE SEQUENCE</scope>
</reference>
<evidence type="ECO:0000313" key="1">
    <source>
        <dbReference type="EMBL" id="CAI9715752.1"/>
    </source>
</evidence>
<accession>A0AA36AIQ9</accession>
<evidence type="ECO:0000313" key="2">
    <source>
        <dbReference type="Proteomes" id="UP001162480"/>
    </source>
</evidence>
<protein>
    <submittedName>
        <fullName evidence="1">Uncharacterized protein</fullName>
    </submittedName>
</protein>
<keyword evidence="2" id="KW-1185">Reference proteome</keyword>
<dbReference type="EMBL" id="OX597814">
    <property type="protein sequence ID" value="CAI9715752.1"/>
    <property type="molecule type" value="Genomic_DNA"/>
</dbReference>
<organism evidence="1 2">
    <name type="scientific">Octopus vulgaris</name>
    <name type="common">Common octopus</name>
    <dbReference type="NCBI Taxonomy" id="6645"/>
    <lineage>
        <taxon>Eukaryota</taxon>
        <taxon>Metazoa</taxon>
        <taxon>Spiralia</taxon>
        <taxon>Lophotrochozoa</taxon>
        <taxon>Mollusca</taxon>
        <taxon>Cephalopoda</taxon>
        <taxon>Coleoidea</taxon>
        <taxon>Octopodiformes</taxon>
        <taxon>Octopoda</taxon>
        <taxon>Incirrata</taxon>
        <taxon>Octopodidae</taxon>
        <taxon>Octopus</taxon>
    </lineage>
</organism>
<dbReference type="AlphaFoldDB" id="A0AA36AIQ9"/>
<proteinExistence type="predicted"/>
<sequence>MFWFHHIPSQSNCGHLCDFSCFRPQLSSSSLSFNICFPCWYGLYDLTGAGKPKDCTRFHCSFWHSSCNWVPFLMPTTRQNTFYVAPAPVLLYTALLPSF</sequence>
<dbReference type="Proteomes" id="UP001162480">
    <property type="component" value="Chromosome 1"/>
</dbReference>
<name>A0AA36AIQ9_OCTVU</name>
<gene>
    <name evidence="1" type="ORF">OCTVUL_1B011220</name>
</gene>